<sequence length="77" mass="9148">MIIDATLGYSWEYFVIDFADLIAVALFYMSEDFDDVLANLTFDWTAAEHAFDKNEWIYMFLCDLLINRILELEEHNI</sequence>
<dbReference type="Proteomes" id="UP000178930">
    <property type="component" value="Unassembled WGS sequence"/>
</dbReference>
<dbReference type="STRING" id="1797532.A2729_03700"/>
<protein>
    <submittedName>
        <fullName evidence="1">Uncharacterized protein</fullName>
    </submittedName>
</protein>
<evidence type="ECO:0000313" key="1">
    <source>
        <dbReference type="EMBL" id="OGY44019.1"/>
    </source>
</evidence>
<gene>
    <name evidence="1" type="ORF">A2729_03700</name>
</gene>
<evidence type="ECO:0000313" key="2">
    <source>
        <dbReference type="Proteomes" id="UP000178930"/>
    </source>
</evidence>
<reference evidence="1 2" key="1">
    <citation type="journal article" date="2016" name="Nat. Commun.">
        <title>Thousands of microbial genomes shed light on interconnected biogeochemical processes in an aquifer system.</title>
        <authorList>
            <person name="Anantharaman K."/>
            <person name="Brown C.T."/>
            <person name="Hug L.A."/>
            <person name="Sharon I."/>
            <person name="Castelle C.J."/>
            <person name="Probst A.J."/>
            <person name="Thomas B.C."/>
            <person name="Singh A."/>
            <person name="Wilkins M.J."/>
            <person name="Karaoz U."/>
            <person name="Brodie E.L."/>
            <person name="Williams K.H."/>
            <person name="Hubbard S.S."/>
            <person name="Banfield J.F."/>
        </authorList>
    </citation>
    <scope>NUCLEOTIDE SEQUENCE [LARGE SCALE GENOMIC DNA]</scope>
</reference>
<comment type="caution">
    <text evidence="1">The sequence shown here is derived from an EMBL/GenBank/DDBJ whole genome shotgun (WGS) entry which is preliminary data.</text>
</comment>
<dbReference type="AlphaFoldDB" id="A0A1G1XVC3"/>
<dbReference type="EMBL" id="MHIB01000026">
    <property type="protein sequence ID" value="OGY44019.1"/>
    <property type="molecule type" value="Genomic_DNA"/>
</dbReference>
<proteinExistence type="predicted"/>
<accession>A0A1G1XVC3</accession>
<name>A0A1G1XVC3_9BACT</name>
<organism evidence="1 2">
    <name type="scientific">Candidatus Buchananbacteria bacterium RIFCSPHIGHO2_01_FULL_39_14</name>
    <dbReference type="NCBI Taxonomy" id="1797532"/>
    <lineage>
        <taxon>Bacteria</taxon>
        <taxon>Candidatus Buchananiibacteriota</taxon>
    </lineage>
</organism>